<proteinExistence type="predicted"/>
<keyword evidence="2" id="KW-1185">Reference proteome</keyword>
<dbReference type="EMBL" id="LHXR01000061">
    <property type="protein sequence ID" value="KXA96777.1"/>
    <property type="molecule type" value="Genomic_DNA"/>
</dbReference>
<evidence type="ECO:0000313" key="1">
    <source>
        <dbReference type="EMBL" id="KXA96777.1"/>
    </source>
</evidence>
<protein>
    <submittedName>
        <fullName evidence="1">Uncharacterized protein</fullName>
    </submittedName>
</protein>
<dbReference type="AlphaFoldDB" id="A0A133URL2"/>
<accession>A0A133URL2</accession>
<gene>
    <name evidence="1" type="ORF">AKJ37_04475</name>
</gene>
<comment type="caution">
    <text evidence="1">The sequence shown here is derived from an EMBL/GenBank/DDBJ whole genome shotgun (WGS) entry which is preliminary data.</text>
</comment>
<sequence>MSIFVIVPPNSRTNNPCPRTSWMNSETIFVRNAESENIVINFNPLLLWTPVLRRLMKYRESPEIVKKIRKSRTKFVTMKFVSFCRGILVSQYIGRP</sequence>
<dbReference type="Proteomes" id="UP000070463">
    <property type="component" value="Unassembled WGS sequence"/>
</dbReference>
<name>A0A133URL2_9EURY</name>
<evidence type="ECO:0000313" key="2">
    <source>
        <dbReference type="Proteomes" id="UP000070463"/>
    </source>
</evidence>
<organism evidence="1 2">
    <name type="scientific">candidate division MSBL1 archaeon SCGC-AAA259I09</name>
    <dbReference type="NCBI Taxonomy" id="1698267"/>
    <lineage>
        <taxon>Archaea</taxon>
        <taxon>Methanobacteriati</taxon>
        <taxon>Methanobacteriota</taxon>
        <taxon>candidate division MSBL1</taxon>
    </lineage>
</organism>
<reference evidence="1 2" key="1">
    <citation type="journal article" date="2016" name="Sci. Rep.">
        <title>Metabolic traits of an uncultured archaeal lineage -MSBL1- from brine pools of the Red Sea.</title>
        <authorList>
            <person name="Mwirichia R."/>
            <person name="Alam I."/>
            <person name="Rashid M."/>
            <person name="Vinu M."/>
            <person name="Ba-Alawi W."/>
            <person name="Anthony Kamau A."/>
            <person name="Kamanda Ngugi D."/>
            <person name="Goker M."/>
            <person name="Klenk H.P."/>
            <person name="Bajic V."/>
            <person name="Stingl U."/>
        </authorList>
    </citation>
    <scope>NUCLEOTIDE SEQUENCE [LARGE SCALE GENOMIC DNA]</scope>
    <source>
        <strain evidence="1">SCGC-AAA259I09</strain>
    </source>
</reference>